<organism evidence="1 2">
    <name type="scientific">Saccharopolyspora flava</name>
    <dbReference type="NCBI Taxonomy" id="95161"/>
    <lineage>
        <taxon>Bacteria</taxon>
        <taxon>Bacillati</taxon>
        <taxon>Actinomycetota</taxon>
        <taxon>Actinomycetes</taxon>
        <taxon>Pseudonocardiales</taxon>
        <taxon>Pseudonocardiaceae</taxon>
        <taxon>Saccharopolyspora</taxon>
    </lineage>
</organism>
<gene>
    <name evidence="1" type="ORF">SAMN05660874_04135</name>
</gene>
<dbReference type="RefSeq" id="WP_139274114.1">
    <property type="nucleotide sequence ID" value="NZ_FOZX01000007.1"/>
</dbReference>
<reference evidence="2" key="1">
    <citation type="submission" date="2016-10" db="EMBL/GenBank/DDBJ databases">
        <authorList>
            <person name="Varghese N."/>
            <person name="Submissions S."/>
        </authorList>
    </citation>
    <scope>NUCLEOTIDE SEQUENCE [LARGE SCALE GENOMIC DNA]</scope>
    <source>
        <strain evidence="2">DSM 44771</strain>
    </source>
</reference>
<keyword evidence="2" id="KW-1185">Reference proteome</keyword>
<dbReference type="EMBL" id="FOZX01000007">
    <property type="protein sequence ID" value="SFS90784.1"/>
    <property type="molecule type" value="Genomic_DNA"/>
</dbReference>
<name>A0A1I6TNP2_9PSEU</name>
<protein>
    <submittedName>
        <fullName evidence="1">Uncharacterized protein</fullName>
    </submittedName>
</protein>
<dbReference type="AlphaFoldDB" id="A0A1I6TNP2"/>
<dbReference type="OrthoDB" id="3625434at2"/>
<dbReference type="Proteomes" id="UP000198852">
    <property type="component" value="Unassembled WGS sequence"/>
</dbReference>
<accession>A0A1I6TNP2</accession>
<proteinExistence type="predicted"/>
<evidence type="ECO:0000313" key="1">
    <source>
        <dbReference type="EMBL" id="SFS90784.1"/>
    </source>
</evidence>
<sequence length="162" mass="17043">MSPIILARPRPEFFAQTRQVIHAFPAGQHHTCDRRRALCGFSAPATLLVPVAEISGMGCELCLAALPADLFPGDAANAILPPAPPPTVEGPPYAIGLRGERVRHRLATNPVTTHFEGRDAVLCACGAIGFLAHGEPPPGYQPCPHCDGEGCGALSTTWGKFS</sequence>
<evidence type="ECO:0000313" key="2">
    <source>
        <dbReference type="Proteomes" id="UP000198852"/>
    </source>
</evidence>
<dbReference type="STRING" id="95161.SAMN05660874_04135"/>